<dbReference type="PANTHER" id="PTHR10204:SF34">
    <property type="entry name" value="NAD(P)H DEHYDROGENASE [QUINONE] 1 ISOFORM 1"/>
    <property type="match status" value="1"/>
</dbReference>
<evidence type="ECO:0000256" key="2">
    <source>
        <dbReference type="ARBA" id="ARBA00023002"/>
    </source>
</evidence>
<dbReference type="InterPro" id="IPR003680">
    <property type="entry name" value="Flavodoxin_fold"/>
</dbReference>
<proteinExistence type="inferred from homology"/>
<evidence type="ECO:0000259" key="3">
    <source>
        <dbReference type="Pfam" id="PF02525"/>
    </source>
</evidence>
<dbReference type="Proteomes" id="UP001519418">
    <property type="component" value="Unassembled WGS sequence"/>
</dbReference>
<evidence type="ECO:0000313" key="4">
    <source>
        <dbReference type="EMBL" id="MBS9335272.1"/>
    </source>
</evidence>
<accession>A0ABS5QQS9</accession>
<sequence length="199" mass="23035">MNILIVQGHPDDQSFTHSNALNSYENLREDGMNVQIVDLAIADFDPILRYGYRAVMKDLTLVHQFQKKIDWADHICFFFPIWWGGEPALLKGMLDRVLMPGFAYERKGPLRIRGFLKGKKASLFMTADDPAYYHKRIGGIVSRWRRDILGITGMKLAKVMLLGGTRWVTDEAKRFEYMNRCSSQILAFALQDYERPLIE</sequence>
<organism evidence="4 5">
    <name type="scientific">Fructobacillus papyriferae</name>
    <dbReference type="NCBI Taxonomy" id="2713171"/>
    <lineage>
        <taxon>Bacteria</taxon>
        <taxon>Bacillati</taxon>
        <taxon>Bacillota</taxon>
        <taxon>Bacilli</taxon>
        <taxon>Lactobacillales</taxon>
        <taxon>Lactobacillaceae</taxon>
        <taxon>Fructobacillus</taxon>
    </lineage>
</organism>
<dbReference type="InterPro" id="IPR051545">
    <property type="entry name" value="NAD(P)H_dehydrogenase_qn"/>
</dbReference>
<evidence type="ECO:0000313" key="5">
    <source>
        <dbReference type="Proteomes" id="UP001519418"/>
    </source>
</evidence>
<dbReference type="Gene3D" id="3.40.50.360">
    <property type="match status" value="1"/>
</dbReference>
<reference evidence="4 5" key="1">
    <citation type="submission" date="2020-02" db="EMBL/GenBank/DDBJ databases">
        <title>Fructobacillus sp. isolated from paper mulberry of Taiwan.</title>
        <authorList>
            <person name="Lin S.-T."/>
        </authorList>
    </citation>
    <scope>NUCLEOTIDE SEQUENCE [LARGE SCALE GENOMIC DNA]</scope>
    <source>
        <strain evidence="4 5">M1-10</strain>
    </source>
</reference>
<comment type="caution">
    <text evidence="4">The sequence shown here is derived from an EMBL/GenBank/DDBJ whole genome shotgun (WGS) entry which is preliminary data.</text>
</comment>
<dbReference type="InterPro" id="IPR029039">
    <property type="entry name" value="Flavoprotein-like_sf"/>
</dbReference>
<dbReference type="Pfam" id="PF02525">
    <property type="entry name" value="Flavodoxin_2"/>
    <property type="match status" value="1"/>
</dbReference>
<keyword evidence="5" id="KW-1185">Reference proteome</keyword>
<dbReference type="PANTHER" id="PTHR10204">
    <property type="entry name" value="NAD P H OXIDOREDUCTASE-RELATED"/>
    <property type="match status" value="1"/>
</dbReference>
<protein>
    <submittedName>
        <fullName evidence="4">NAD(P)H-dependent oxidoreductase</fullName>
    </submittedName>
</protein>
<feature type="domain" description="Flavodoxin-like fold" evidence="3">
    <location>
        <begin position="1"/>
        <end position="174"/>
    </location>
</feature>
<name>A0ABS5QQS9_9LACO</name>
<comment type="similarity">
    <text evidence="1">Belongs to the NAD(P)H dehydrogenase (quinone) family.</text>
</comment>
<dbReference type="EMBL" id="JAAMFI010000002">
    <property type="protein sequence ID" value="MBS9335272.1"/>
    <property type="molecule type" value="Genomic_DNA"/>
</dbReference>
<evidence type="ECO:0000256" key="1">
    <source>
        <dbReference type="ARBA" id="ARBA00006252"/>
    </source>
</evidence>
<dbReference type="SUPFAM" id="SSF52218">
    <property type="entry name" value="Flavoproteins"/>
    <property type="match status" value="1"/>
</dbReference>
<gene>
    <name evidence="4" type="ORF">G6R27_04420</name>
</gene>
<keyword evidence="2" id="KW-0560">Oxidoreductase</keyword>
<dbReference type="RefSeq" id="WP_213819865.1">
    <property type="nucleotide sequence ID" value="NZ_JAAMFI010000002.1"/>
</dbReference>